<comment type="caution">
    <text evidence="9">The sequence shown here is derived from an EMBL/GenBank/DDBJ whole genome shotgun (WGS) entry which is preliminary data.</text>
</comment>
<feature type="domain" description="Arginine dihydrolase ArgZ/ArgE-like C-terminal first subdomain" evidence="8">
    <location>
        <begin position="103"/>
        <end position="182"/>
    </location>
</feature>
<dbReference type="Pfam" id="PF21571">
    <property type="entry name" value="ArgZ-like_C_1st"/>
    <property type="match status" value="1"/>
</dbReference>
<evidence type="ECO:0000256" key="5">
    <source>
        <dbReference type="ARBA" id="ARBA00066346"/>
    </source>
</evidence>
<gene>
    <name evidence="9" type="ORF">HNR50_000960</name>
</gene>
<accession>A0A841R811</accession>
<keyword evidence="10" id="KW-1185">Reference proteome</keyword>
<proteinExistence type="predicted"/>
<dbReference type="InterPro" id="IPR048963">
    <property type="entry name" value="ArgZ/ArgE-like_C_2nd"/>
</dbReference>
<sequence>MFERSIISQGHLIDSGIMSRILNLIIDEKADYKIIDFTIGKKQDEISYLEILLICDSAEKLNSVTEKLVLLGAWEKGAAEPLLKTADRDGAVPPDFYSTSNHRTEIYYQGDWHKVSKQRMDAMIRKTSAGFECIKLRDVRKGDLILCGSDSVRLFPPDAERQSEGFGFMTNDVSSERSDNIAVRKVAETLEEMKAQGKKAVVVAGPVVVHTGGAGALAALIREGYIQGFLGGNAIAVHDLESQFYGTSLGVDLTTGKPTHGGHFHHMRAINKINTYGSISAAIKAGEIKAGLMYEVVKSGIPYCLAGSIRDDGPLPETVMDMIEAQNRYSEIIKGTDMLLMLSTMLHSIGAGNMTPSWVKTICVDINPAVVTKLSDRGTGQAVGIVSDVGLFLRTLANQMGLVYGD</sequence>
<evidence type="ECO:0000256" key="3">
    <source>
        <dbReference type="ARBA" id="ARBA00023027"/>
    </source>
</evidence>
<reference evidence="9 10" key="1">
    <citation type="submission" date="2020-08" db="EMBL/GenBank/DDBJ databases">
        <title>Genomic Encyclopedia of Type Strains, Phase IV (KMG-IV): sequencing the most valuable type-strain genomes for metagenomic binning, comparative biology and taxonomic classification.</title>
        <authorList>
            <person name="Goeker M."/>
        </authorList>
    </citation>
    <scope>NUCLEOTIDE SEQUENCE [LARGE SCALE GENOMIC DNA]</scope>
    <source>
        <strain evidence="9 10">DSM 2461</strain>
    </source>
</reference>
<name>A0A841R811_9SPIO</name>
<comment type="cofactor">
    <cofactor evidence="1">
        <name>NAD(+)</name>
        <dbReference type="ChEBI" id="CHEBI:57540"/>
    </cofactor>
</comment>
<evidence type="ECO:0000256" key="2">
    <source>
        <dbReference type="ARBA" id="ARBA00022741"/>
    </source>
</evidence>
<evidence type="ECO:0000259" key="6">
    <source>
        <dbReference type="Pfam" id="PF04455"/>
    </source>
</evidence>
<dbReference type="AlphaFoldDB" id="A0A841R811"/>
<feature type="domain" description="Arginine dihydrolase ArgZ/ArgE-like C-terminal second subdomain" evidence="7">
    <location>
        <begin position="185"/>
        <end position="396"/>
    </location>
</feature>
<dbReference type="GO" id="GO:0008473">
    <property type="term" value="F:ornithine cyclodeaminase activity"/>
    <property type="evidence" value="ECO:0007669"/>
    <property type="project" value="UniProtKB-EC"/>
</dbReference>
<dbReference type="NCBIfam" id="TIGR00300">
    <property type="entry name" value="TIGR00300 family protein"/>
    <property type="match status" value="1"/>
</dbReference>
<evidence type="ECO:0000313" key="9">
    <source>
        <dbReference type="EMBL" id="MBB6479327.1"/>
    </source>
</evidence>
<organism evidence="9 10">
    <name type="scientific">Spirochaeta isovalerica</name>
    <dbReference type="NCBI Taxonomy" id="150"/>
    <lineage>
        <taxon>Bacteria</taxon>
        <taxon>Pseudomonadati</taxon>
        <taxon>Spirochaetota</taxon>
        <taxon>Spirochaetia</taxon>
        <taxon>Spirochaetales</taxon>
        <taxon>Spirochaetaceae</taxon>
        <taxon>Spirochaeta</taxon>
    </lineage>
</organism>
<keyword evidence="4" id="KW-0456">Lyase</keyword>
<dbReference type="CDD" id="cd12144">
    <property type="entry name" value="SDH_N_domain"/>
    <property type="match status" value="1"/>
</dbReference>
<dbReference type="EMBL" id="JACHGJ010000001">
    <property type="protein sequence ID" value="MBB6479327.1"/>
    <property type="molecule type" value="Genomic_DNA"/>
</dbReference>
<evidence type="ECO:0000259" key="8">
    <source>
        <dbReference type="Pfam" id="PF21571"/>
    </source>
</evidence>
<dbReference type="Pfam" id="PF04455">
    <property type="entry name" value="Saccharop_dh_N"/>
    <property type="match status" value="1"/>
</dbReference>
<dbReference type="EC" id="4.3.1.12" evidence="5"/>
<dbReference type="Pfam" id="PF21570">
    <property type="entry name" value="ArgZ-like_C_2nd"/>
    <property type="match status" value="1"/>
</dbReference>
<dbReference type="GO" id="GO:0000166">
    <property type="term" value="F:nucleotide binding"/>
    <property type="evidence" value="ECO:0007669"/>
    <property type="project" value="UniProtKB-KW"/>
</dbReference>
<evidence type="ECO:0000313" key="10">
    <source>
        <dbReference type="Proteomes" id="UP000587760"/>
    </source>
</evidence>
<dbReference type="Gene3D" id="2.40.420.10">
    <property type="entry name" value="conserved putative lor/sdh protein from methanococcus maripaludis s2 domain"/>
    <property type="match status" value="1"/>
</dbReference>
<protein>
    <recommendedName>
        <fullName evidence="5">ornithine cyclodeaminase</fullName>
        <ecNumber evidence="5">4.3.1.12</ecNumber>
    </recommendedName>
</protein>
<dbReference type="InterPro" id="IPR048964">
    <property type="entry name" value="ArgZ/ArgE-like_C_1st"/>
</dbReference>
<evidence type="ECO:0000256" key="1">
    <source>
        <dbReference type="ARBA" id="ARBA00001911"/>
    </source>
</evidence>
<feature type="domain" description="LOR/SDH bifunctional enzyme conserved" evidence="6">
    <location>
        <begin position="5"/>
        <end position="102"/>
    </location>
</feature>
<dbReference type="Proteomes" id="UP000587760">
    <property type="component" value="Unassembled WGS sequence"/>
</dbReference>
<evidence type="ECO:0000256" key="4">
    <source>
        <dbReference type="ARBA" id="ARBA00023239"/>
    </source>
</evidence>
<keyword evidence="2" id="KW-0547">Nucleotide-binding</keyword>
<dbReference type="InterPro" id="IPR007545">
    <property type="entry name" value="LOR/SDH_bifunc_enz_cons_dom"/>
</dbReference>
<evidence type="ECO:0000259" key="7">
    <source>
        <dbReference type="Pfam" id="PF21570"/>
    </source>
</evidence>
<dbReference type="Gene3D" id="3.40.50.10690">
    <property type="entry name" value="putative lor/sdh protein like domains"/>
    <property type="match status" value="1"/>
</dbReference>
<dbReference type="RefSeq" id="WP_184744406.1">
    <property type="nucleotide sequence ID" value="NZ_JACHGJ010000001.1"/>
</dbReference>
<keyword evidence="3" id="KW-0520">NAD</keyword>
<dbReference type="InterPro" id="IPR005239">
    <property type="entry name" value="ArgZ/ArgE-like"/>
</dbReference>